<dbReference type="Proteomes" id="UP000289411">
    <property type="component" value="Unassembled WGS sequence"/>
</dbReference>
<protein>
    <submittedName>
        <fullName evidence="1">2OG-Fe(II) oxygenase</fullName>
    </submittedName>
</protein>
<reference evidence="1 2" key="2">
    <citation type="submission" date="2019-02" db="EMBL/GenBank/DDBJ databases">
        <title>'Lichenibacterium ramalinii' gen. nov. sp. nov., 'Lichenibacterium minor' gen. nov. sp. nov.</title>
        <authorList>
            <person name="Pankratov T."/>
        </authorList>
    </citation>
    <scope>NUCLEOTIDE SEQUENCE [LARGE SCALE GENOMIC DNA]</scope>
    <source>
        <strain evidence="1 2">RmlP001</strain>
    </source>
</reference>
<reference evidence="1 2" key="1">
    <citation type="submission" date="2018-09" db="EMBL/GenBank/DDBJ databases">
        <authorList>
            <person name="Grouzdev D.S."/>
            <person name="Krutkina M.S."/>
        </authorList>
    </citation>
    <scope>NUCLEOTIDE SEQUENCE [LARGE SCALE GENOMIC DNA]</scope>
    <source>
        <strain evidence="1 2">RmlP001</strain>
    </source>
</reference>
<proteinExistence type="predicted"/>
<evidence type="ECO:0000313" key="1">
    <source>
        <dbReference type="EMBL" id="RYB03128.1"/>
    </source>
</evidence>
<gene>
    <name evidence="1" type="ORF">D3272_18170</name>
</gene>
<comment type="caution">
    <text evidence="1">The sequence shown here is derived from an EMBL/GenBank/DDBJ whole genome shotgun (WGS) entry which is preliminary data.</text>
</comment>
<dbReference type="AlphaFoldDB" id="A0A4Q2RBP5"/>
<dbReference type="Gene3D" id="2.60.120.620">
    <property type="entry name" value="q2cbj1_9rhob like domain"/>
    <property type="match status" value="1"/>
</dbReference>
<accession>A0A4Q2RBP5</accession>
<sequence>MASVRARRGFDRPYPYSLVDGLFPAAVADELADLPFGAPSLDGVSGKRELHNDKRRYFDTPTNAEHPVMGRVAEALQATDVVSEIARAFDAPLDDTFLRLEYAQDIDGFWLEPHTDLGVKKFTCLIYLSQGPGHETLGTDIYASKEEHVGASPFLRNSAMIFVPGADTWHGFEKRPIAGVRRSVILNYVTHDWRAREQLSFPETPVRVA</sequence>
<name>A0A4Q2RBP5_9HYPH</name>
<evidence type="ECO:0000313" key="2">
    <source>
        <dbReference type="Proteomes" id="UP000289411"/>
    </source>
</evidence>
<dbReference type="EMBL" id="QYBC01000016">
    <property type="protein sequence ID" value="RYB03128.1"/>
    <property type="molecule type" value="Genomic_DNA"/>
</dbReference>
<organism evidence="1 2">
    <name type="scientific">Lichenibacterium ramalinae</name>
    <dbReference type="NCBI Taxonomy" id="2316527"/>
    <lineage>
        <taxon>Bacteria</taxon>
        <taxon>Pseudomonadati</taxon>
        <taxon>Pseudomonadota</taxon>
        <taxon>Alphaproteobacteria</taxon>
        <taxon>Hyphomicrobiales</taxon>
        <taxon>Lichenihabitantaceae</taxon>
        <taxon>Lichenibacterium</taxon>
    </lineage>
</organism>
<keyword evidence="2" id="KW-1185">Reference proteome</keyword>
<dbReference type="OrthoDB" id="7157988at2"/>